<dbReference type="KEGG" id="slw:BRW62_10920"/>
<gene>
    <name evidence="2" type="ORF">BRW62_10920</name>
</gene>
<keyword evidence="3" id="KW-1185">Reference proteome</keyword>
<dbReference type="SMART" id="SM00933">
    <property type="entry name" value="NurA"/>
    <property type="match status" value="1"/>
</dbReference>
<evidence type="ECO:0000313" key="3">
    <source>
        <dbReference type="Proteomes" id="UP000231057"/>
    </source>
</evidence>
<reference evidence="2 3" key="1">
    <citation type="submission" date="2016-11" db="EMBL/GenBank/DDBJ databases">
        <title>Complete genome sequence of thermophilic cyanobacteria strain Synechococcus sp. PCC6715.</title>
        <authorList>
            <person name="Tang J."/>
            <person name="Daroch M."/>
            <person name="Liang Y."/>
            <person name="Jiang D."/>
            <person name="Shah M."/>
        </authorList>
    </citation>
    <scope>NUCLEOTIDE SEQUENCE [LARGE SCALE GENOMIC DNA]</scope>
    <source>
        <strain evidence="2 3">PCC 6715</strain>
    </source>
</reference>
<accession>A0A2D2Q3T8</accession>
<protein>
    <recommendedName>
        <fullName evidence="1">NurA domain-containing protein</fullName>
    </recommendedName>
</protein>
<evidence type="ECO:0000259" key="1">
    <source>
        <dbReference type="SMART" id="SM00933"/>
    </source>
</evidence>
<dbReference type="Pfam" id="PF09376">
    <property type="entry name" value="NurA"/>
    <property type="match status" value="1"/>
</dbReference>
<organism evidence="2 3">
    <name type="scientific">Parathermosynechococcus lividus PCC 6715</name>
    <dbReference type="NCBI Taxonomy" id="1917166"/>
    <lineage>
        <taxon>Bacteria</taxon>
        <taxon>Bacillati</taxon>
        <taxon>Cyanobacteriota</taxon>
        <taxon>Cyanophyceae</taxon>
        <taxon>Acaryochloridales</taxon>
        <taxon>Thermosynechococcaceae</taxon>
        <taxon>Parathermosynechococcus</taxon>
    </lineage>
</organism>
<name>A0A2D2Q3T8_PARLV</name>
<dbReference type="AlphaFoldDB" id="A0A2D2Q3T8"/>
<dbReference type="Proteomes" id="UP000231057">
    <property type="component" value="Chromosome"/>
</dbReference>
<evidence type="ECO:0000313" key="2">
    <source>
        <dbReference type="EMBL" id="ATS19168.1"/>
    </source>
</evidence>
<dbReference type="RefSeq" id="WP_099799505.1">
    <property type="nucleotide sequence ID" value="NZ_CP018092.1"/>
</dbReference>
<dbReference type="InterPro" id="IPR018977">
    <property type="entry name" value="NurA_domain"/>
</dbReference>
<proteinExistence type="predicted"/>
<feature type="domain" description="NurA" evidence="1">
    <location>
        <begin position="96"/>
        <end position="364"/>
    </location>
</feature>
<dbReference type="OrthoDB" id="524909at2"/>
<dbReference type="EMBL" id="CP018092">
    <property type="protein sequence ID" value="ATS19168.1"/>
    <property type="molecule type" value="Genomic_DNA"/>
</dbReference>
<reference evidence="3" key="2">
    <citation type="journal article" date="2022" name="Front. Microbiol.">
        <title>Comparative Genomic Analysis Revealed Distinct Molecular Components and Organization of CO2-Concentrating Mechanism in Thermophilic Cyanobacteria.</title>
        <authorList>
            <person name="Tang J."/>
            <person name="Zhou H."/>
            <person name="Yao D."/>
            <person name="Riaz S."/>
            <person name="You D."/>
            <person name="Klepacz-Smolka A."/>
            <person name="Daroch M."/>
        </authorList>
    </citation>
    <scope>NUCLEOTIDE SEQUENCE [LARGE SCALE GENOMIC DNA]</scope>
    <source>
        <strain evidence="3">PCC 6715</strain>
    </source>
</reference>
<sequence length="400" mass="46063">MVLPAAQLVSQLNAKKNDFLQYDSELSQVWRAYQQALNHAQALSPAQLLTTIPQEIEWSGARPLEPWPQEWRIPLGMSWPHRDAARSWAKEQLQGVTTIAVDGSQILPTEEISTPVGVVQAGWFINPHCPDQPYSKDIHLELITPAELWQARQHYNQDQPHRFSERFIHLKRFQLELATLRQLIATRSLPRQTLALFDGSLVLTFAESYDHQWQQQYVQGICDTLQQSEQQQVPLVAYIDYSQARDLVTLLCHTHHLRRTNQIFDCHLLNDVLSQWGDRSPFFVCDRGDEDGSAAILGTYGTWSHQIGFCYLKAHQGYPVRLELPVWIYTAGLLNSVIRWLCGELISGQGYPYALEAADQVAVLQRSDRQAFLKQLQQWAEQVGVELRFSRKWVSKQSRR</sequence>